<organism evidence="2 3">
    <name type="scientific">Stephania cephalantha</name>
    <dbReference type="NCBI Taxonomy" id="152367"/>
    <lineage>
        <taxon>Eukaryota</taxon>
        <taxon>Viridiplantae</taxon>
        <taxon>Streptophyta</taxon>
        <taxon>Embryophyta</taxon>
        <taxon>Tracheophyta</taxon>
        <taxon>Spermatophyta</taxon>
        <taxon>Magnoliopsida</taxon>
        <taxon>Ranunculales</taxon>
        <taxon>Menispermaceae</taxon>
        <taxon>Menispermoideae</taxon>
        <taxon>Cissampelideae</taxon>
        <taxon>Stephania</taxon>
    </lineage>
</organism>
<evidence type="ECO:0000256" key="1">
    <source>
        <dbReference type="SAM" id="MobiDB-lite"/>
    </source>
</evidence>
<feature type="region of interest" description="Disordered" evidence="1">
    <location>
        <begin position="28"/>
        <end position="47"/>
    </location>
</feature>
<accession>A0AAP0KS27</accession>
<sequence>MKSNAAESGKRARMTICYDRTWNYKLKHSKRNMKESKENEEEDEEKKKMVGTKKCECQFKLFVKHAKDDSWHVRFECGVHNHRLTNSLVGVANAGRLNA</sequence>
<gene>
    <name evidence="2" type="ORF">Scep_004237</name>
</gene>
<proteinExistence type="predicted"/>
<protein>
    <recommendedName>
        <fullName evidence="4">FAR1 domain-containing protein</fullName>
    </recommendedName>
</protein>
<evidence type="ECO:0000313" key="2">
    <source>
        <dbReference type="EMBL" id="KAK9157663.1"/>
    </source>
</evidence>
<reference evidence="2 3" key="1">
    <citation type="submission" date="2024-01" db="EMBL/GenBank/DDBJ databases">
        <title>Genome assemblies of Stephania.</title>
        <authorList>
            <person name="Yang L."/>
        </authorList>
    </citation>
    <scope>NUCLEOTIDE SEQUENCE [LARGE SCALE GENOMIC DNA]</scope>
    <source>
        <strain evidence="2">JXDWG</strain>
        <tissue evidence="2">Leaf</tissue>
    </source>
</reference>
<comment type="caution">
    <text evidence="2">The sequence shown here is derived from an EMBL/GenBank/DDBJ whole genome shotgun (WGS) entry which is preliminary data.</text>
</comment>
<name>A0AAP0KS27_9MAGN</name>
<dbReference type="AlphaFoldDB" id="A0AAP0KS27"/>
<dbReference type="Proteomes" id="UP001419268">
    <property type="component" value="Unassembled WGS sequence"/>
</dbReference>
<keyword evidence="3" id="KW-1185">Reference proteome</keyword>
<dbReference type="EMBL" id="JBBNAG010000002">
    <property type="protein sequence ID" value="KAK9157663.1"/>
    <property type="molecule type" value="Genomic_DNA"/>
</dbReference>
<evidence type="ECO:0008006" key="4">
    <source>
        <dbReference type="Google" id="ProtNLM"/>
    </source>
</evidence>
<evidence type="ECO:0000313" key="3">
    <source>
        <dbReference type="Proteomes" id="UP001419268"/>
    </source>
</evidence>